<feature type="transmembrane region" description="Helical" evidence="1">
    <location>
        <begin position="99"/>
        <end position="118"/>
    </location>
</feature>
<dbReference type="AlphaFoldDB" id="A0A151JG11"/>
<keyword evidence="1" id="KW-1133">Transmembrane helix</keyword>
<dbReference type="Proteomes" id="UP000075349">
    <property type="component" value="Unassembled WGS sequence"/>
</dbReference>
<dbReference type="EMBL" id="LOMK01000001">
    <property type="protein sequence ID" value="KYN24719.1"/>
    <property type="molecule type" value="Genomic_DNA"/>
</dbReference>
<name>A0A151JG11_9VIBR</name>
<accession>A0A151JG11</accession>
<gene>
    <name evidence="2" type="ORF">AUQ44_02200</name>
</gene>
<keyword evidence="1" id="KW-0472">Membrane</keyword>
<comment type="caution">
    <text evidence="2">The sequence shown here is derived from an EMBL/GenBank/DDBJ whole genome shotgun (WGS) entry which is preliminary data.</text>
</comment>
<sequence length="173" mass="19679">MLSWLAKIMLTCTAIAPVGFSYAWVAWFSDKKEFAGLAIAASLFLVLVCIWVLRYAKNNLESFSFRVSSIEAADRENMAYLLLYLLPLFTASFDALNWVVWAPILIIFALITSTGYSYHFNPLLGIMKWHFYKVGTPEGVTYVLITKKELRRTSDSLLVVQLTEYIVLDIGEN</sequence>
<reference evidence="3" key="1">
    <citation type="submission" date="2015-12" db="EMBL/GenBank/DDBJ databases">
        <authorList>
            <person name="Tarr C.L."/>
            <person name="Gladney L.M."/>
        </authorList>
    </citation>
    <scope>NUCLEOTIDE SEQUENCE [LARGE SCALE GENOMIC DNA]</scope>
    <source>
        <strain evidence="3">2756-81</strain>
    </source>
</reference>
<proteinExistence type="predicted"/>
<feature type="transmembrane region" description="Helical" evidence="1">
    <location>
        <begin position="34"/>
        <end position="56"/>
    </location>
</feature>
<keyword evidence="1" id="KW-0812">Transmembrane</keyword>
<evidence type="ECO:0000313" key="3">
    <source>
        <dbReference type="Proteomes" id="UP000075349"/>
    </source>
</evidence>
<feature type="transmembrane region" description="Helical" evidence="1">
    <location>
        <begin position="7"/>
        <end position="28"/>
    </location>
</feature>
<organism evidence="2 3">
    <name type="scientific">Vibrio cidicii</name>
    <dbReference type="NCBI Taxonomy" id="1763883"/>
    <lineage>
        <taxon>Bacteria</taxon>
        <taxon>Pseudomonadati</taxon>
        <taxon>Pseudomonadota</taxon>
        <taxon>Gammaproteobacteria</taxon>
        <taxon>Vibrionales</taxon>
        <taxon>Vibrionaceae</taxon>
        <taxon>Vibrio</taxon>
    </lineage>
</organism>
<evidence type="ECO:0000256" key="1">
    <source>
        <dbReference type="SAM" id="Phobius"/>
    </source>
</evidence>
<evidence type="ECO:0000313" key="2">
    <source>
        <dbReference type="EMBL" id="KYN24719.1"/>
    </source>
</evidence>
<protein>
    <submittedName>
        <fullName evidence="2">Uncharacterized protein</fullName>
    </submittedName>
</protein>